<evidence type="ECO:0000313" key="2">
    <source>
        <dbReference type="EMBL" id="KAJ3501577.1"/>
    </source>
</evidence>
<dbReference type="GO" id="GO:0004674">
    <property type="term" value="F:protein serine/threonine kinase activity"/>
    <property type="evidence" value="ECO:0007669"/>
    <property type="project" value="TreeGrafter"/>
</dbReference>
<dbReference type="AlphaFoldDB" id="A0A9W8K0W4"/>
<organism evidence="2 3">
    <name type="scientific">Agrocybe chaxingu</name>
    <dbReference type="NCBI Taxonomy" id="84603"/>
    <lineage>
        <taxon>Eukaryota</taxon>
        <taxon>Fungi</taxon>
        <taxon>Dikarya</taxon>
        <taxon>Basidiomycota</taxon>
        <taxon>Agaricomycotina</taxon>
        <taxon>Agaricomycetes</taxon>
        <taxon>Agaricomycetidae</taxon>
        <taxon>Agaricales</taxon>
        <taxon>Agaricineae</taxon>
        <taxon>Strophariaceae</taxon>
        <taxon>Agrocybe</taxon>
    </lineage>
</organism>
<dbReference type="Proteomes" id="UP001148786">
    <property type="component" value="Unassembled WGS sequence"/>
</dbReference>
<gene>
    <name evidence="2" type="ORF">NLJ89_g9277</name>
</gene>
<sequence length="352" mass="38184">MFSYFKSLSKGKGKRASVVQQDGAATPKRSSTSKPSASQDGKDISPLQDASQIDILFLQDTTGSQGPYIEAAKSAIKSICKKITASTSIAPEAIRFGLIAFRDHPPQDNTALAEGLNMGWEENATKMVVLITDAPPHGIGEAGDGFDASPDQNDPLDIARQMAERGITLFVVACEPELSGYRNAVDFYTALTEITGGKMFPLTMADRLGDYIAGTAVETIETEKLISEYKASIVEDVYGQSRPLEEVMEEVHNKLKERGVKMNKMEVENVYNTSATTEDNVANWKKAVRVGDGKGKVADVDYPRMQEEYSSGARAPTVALTEGTVEYAQAKRVVMQSVMRSSKVTASGMVKR</sequence>
<keyword evidence="3" id="KW-1185">Reference proteome</keyword>
<protein>
    <recommendedName>
        <fullName evidence="4">VWFA domain-containing protein</fullName>
    </recommendedName>
</protein>
<dbReference type="PANTHER" id="PTHR47763:SF1">
    <property type="entry name" value="DUF659 DOMAIN-CONTAINING PROTEIN"/>
    <property type="match status" value="1"/>
</dbReference>
<dbReference type="GO" id="GO:0005737">
    <property type="term" value="C:cytoplasm"/>
    <property type="evidence" value="ECO:0007669"/>
    <property type="project" value="TreeGrafter"/>
</dbReference>
<feature type="region of interest" description="Disordered" evidence="1">
    <location>
        <begin position="1"/>
        <end position="45"/>
    </location>
</feature>
<dbReference type="CDD" id="cd00198">
    <property type="entry name" value="vWFA"/>
    <property type="match status" value="1"/>
</dbReference>
<dbReference type="OrthoDB" id="301415at2759"/>
<dbReference type="InterPro" id="IPR052969">
    <property type="entry name" value="Thr-specific_kinase-like"/>
</dbReference>
<evidence type="ECO:0008006" key="4">
    <source>
        <dbReference type="Google" id="ProtNLM"/>
    </source>
</evidence>
<evidence type="ECO:0000256" key="1">
    <source>
        <dbReference type="SAM" id="MobiDB-lite"/>
    </source>
</evidence>
<comment type="caution">
    <text evidence="2">The sequence shown here is derived from an EMBL/GenBank/DDBJ whole genome shotgun (WGS) entry which is preliminary data.</text>
</comment>
<accession>A0A9W8K0W4</accession>
<name>A0A9W8K0W4_9AGAR</name>
<reference evidence="2" key="1">
    <citation type="submission" date="2022-07" db="EMBL/GenBank/DDBJ databases">
        <title>Genome Sequence of Agrocybe chaxingu.</title>
        <authorList>
            <person name="Buettner E."/>
        </authorList>
    </citation>
    <scope>NUCLEOTIDE SEQUENCE</scope>
    <source>
        <strain evidence="2">MP-N11</strain>
    </source>
</reference>
<evidence type="ECO:0000313" key="3">
    <source>
        <dbReference type="Proteomes" id="UP001148786"/>
    </source>
</evidence>
<dbReference type="EMBL" id="JANKHO010001414">
    <property type="protein sequence ID" value="KAJ3501577.1"/>
    <property type="molecule type" value="Genomic_DNA"/>
</dbReference>
<dbReference type="Gene3D" id="3.40.50.410">
    <property type="entry name" value="von Willebrand factor, type A domain"/>
    <property type="match status" value="2"/>
</dbReference>
<dbReference type="InterPro" id="IPR036465">
    <property type="entry name" value="vWFA_dom_sf"/>
</dbReference>
<dbReference type="SUPFAM" id="SSF53300">
    <property type="entry name" value="vWA-like"/>
    <property type="match status" value="1"/>
</dbReference>
<dbReference type="PANTHER" id="PTHR47763">
    <property type="entry name" value="ALPHA-PROTEIN KINASE VWKA"/>
    <property type="match status" value="1"/>
</dbReference>
<proteinExistence type="predicted"/>
<feature type="compositionally biased region" description="Polar residues" evidence="1">
    <location>
        <begin position="28"/>
        <end position="39"/>
    </location>
</feature>